<organism evidence="1">
    <name type="scientific">Arundo donax</name>
    <name type="common">Giant reed</name>
    <name type="synonym">Donax arundinaceus</name>
    <dbReference type="NCBI Taxonomy" id="35708"/>
    <lineage>
        <taxon>Eukaryota</taxon>
        <taxon>Viridiplantae</taxon>
        <taxon>Streptophyta</taxon>
        <taxon>Embryophyta</taxon>
        <taxon>Tracheophyta</taxon>
        <taxon>Spermatophyta</taxon>
        <taxon>Magnoliopsida</taxon>
        <taxon>Liliopsida</taxon>
        <taxon>Poales</taxon>
        <taxon>Poaceae</taxon>
        <taxon>PACMAD clade</taxon>
        <taxon>Arundinoideae</taxon>
        <taxon>Arundineae</taxon>
        <taxon>Arundo</taxon>
    </lineage>
</organism>
<dbReference type="EMBL" id="GBRH01205674">
    <property type="protein sequence ID" value="JAD92221.1"/>
    <property type="molecule type" value="Transcribed_RNA"/>
</dbReference>
<dbReference type="AlphaFoldDB" id="A0A0A9J122"/>
<evidence type="ECO:0000313" key="1">
    <source>
        <dbReference type="EMBL" id="JAD92221.1"/>
    </source>
</evidence>
<reference evidence="1" key="2">
    <citation type="journal article" date="2015" name="Data Brief">
        <title>Shoot transcriptome of the giant reed, Arundo donax.</title>
        <authorList>
            <person name="Barrero R.A."/>
            <person name="Guerrero F.D."/>
            <person name="Moolhuijzen P."/>
            <person name="Goolsby J.A."/>
            <person name="Tidwell J."/>
            <person name="Bellgard S.E."/>
            <person name="Bellgard M.I."/>
        </authorList>
    </citation>
    <scope>NUCLEOTIDE SEQUENCE</scope>
    <source>
        <tissue evidence="1">Shoot tissue taken approximately 20 cm above the soil surface</tissue>
    </source>
</reference>
<reference evidence="1" key="1">
    <citation type="submission" date="2014-09" db="EMBL/GenBank/DDBJ databases">
        <authorList>
            <person name="Magalhaes I.L.F."/>
            <person name="Oliveira U."/>
            <person name="Santos F.R."/>
            <person name="Vidigal T.H.D.A."/>
            <person name="Brescovit A.D."/>
            <person name="Santos A.J."/>
        </authorList>
    </citation>
    <scope>NUCLEOTIDE SEQUENCE</scope>
    <source>
        <tissue evidence="1">Shoot tissue taken approximately 20 cm above the soil surface</tissue>
    </source>
</reference>
<accession>A0A0A9J122</accession>
<protein>
    <submittedName>
        <fullName evidence="1">Uncharacterized protein</fullName>
    </submittedName>
</protein>
<proteinExistence type="predicted"/>
<name>A0A0A9J122_ARUDO</name>
<sequence length="29" mass="3137">MTSWVSRPEFSARVLGITRRASANASTPS</sequence>